<accession>A0A0B0P4A2</accession>
<gene>
    <name evidence="1" type="ORF">F383_22901</name>
</gene>
<reference evidence="2" key="1">
    <citation type="submission" date="2014-09" db="EMBL/GenBank/DDBJ databases">
        <authorList>
            <person name="Mudge J."/>
            <person name="Ramaraj T."/>
            <person name="Lindquist I.E."/>
            <person name="Bharti A.K."/>
            <person name="Sundararajan A."/>
            <person name="Cameron C.T."/>
            <person name="Woodward J.E."/>
            <person name="May G.D."/>
            <person name="Brubaker C."/>
            <person name="Broadhvest J."/>
            <person name="Wilkins T.A."/>
        </authorList>
    </citation>
    <scope>NUCLEOTIDE SEQUENCE</scope>
    <source>
        <strain evidence="2">cv. AKA8401</strain>
    </source>
</reference>
<dbReference type="Proteomes" id="UP000032142">
    <property type="component" value="Unassembled WGS sequence"/>
</dbReference>
<evidence type="ECO:0000313" key="2">
    <source>
        <dbReference type="Proteomes" id="UP000032142"/>
    </source>
</evidence>
<protein>
    <submittedName>
        <fullName evidence="1">Uncharacterized protein</fullName>
    </submittedName>
</protein>
<evidence type="ECO:0000313" key="1">
    <source>
        <dbReference type="EMBL" id="KHG18196.1"/>
    </source>
</evidence>
<keyword evidence="2" id="KW-1185">Reference proteome</keyword>
<dbReference type="EMBL" id="KN410063">
    <property type="protein sequence ID" value="KHG18196.1"/>
    <property type="molecule type" value="Genomic_DNA"/>
</dbReference>
<name>A0A0B0P4A2_GOSAR</name>
<dbReference type="AlphaFoldDB" id="A0A0B0P4A2"/>
<sequence length="21" mass="2486">MNTYLSFLTQIFIQSLLIIAR</sequence>
<organism evidence="1 2">
    <name type="scientific">Gossypium arboreum</name>
    <name type="common">Tree cotton</name>
    <name type="synonym">Gossypium nanking</name>
    <dbReference type="NCBI Taxonomy" id="29729"/>
    <lineage>
        <taxon>Eukaryota</taxon>
        <taxon>Viridiplantae</taxon>
        <taxon>Streptophyta</taxon>
        <taxon>Embryophyta</taxon>
        <taxon>Tracheophyta</taxon>
        <taxon>Spermatophyta</taxon>
        <taxon>Magnoliopsida</taxon>
        <taxon>eudicotyledons</taxon>
        <taxon>Gunneridae</taxon>
        <taxon>Pentapetalae</taxon>
        <taxon>rosids</taxon>
        <taxon>malvids</taxon>
        <taxon>Malvales</taxon>
        <taxon>Malvaceae</taxon>
        <taxon>Malvoideae</taxon>
        <taxon>Gossypium</taxon>
    </lineage>
</organism>
<proteinExistence type="predicted"/>